<dbReference type="InterPro" id="IPR014508">
    <property type="entry name" value="UCP020555_TPR-like"/>
</dbReference>
<feature type="coiled-coil region" evidence="1">
    <location>
        <begin position="52"/>
        <end position="79"/>
    </location>
</feature>
<gene>
    <name evidence="2" type="ORF">MTR80_02310</name>
</gene>
<keyword evidence="3" id="KW-1185">Reference proteome</keyword>
<accession>A0ABY4NJR6</accession>
<dbReference type="Pfam" id="PF16068">
    <property type="entry name" value="DUF4810"/>
    <property type="match status" value="1"/>
</dbReference>
<dbReference type="Proteomes" id="UP000831759">
    <property type="component" value="Chromosome"/>
</dbReference>
<organism evidence="2 3">
    <name type="scientific">Alcaligenes aquatilis</name>
    <dbReference type="NCBI Taxonomy" id="323284"/>
    <lineage>
        <taxon>Bacteria</taxon>
        <taxon>Pseudomonadati</taxon>
        <taxon>Pseudomonadota</taxon>
        <taxon>Betaproteobacteria</taxon>
        <taxon>Burkholderiales</taxon>
        <taxon>Alcaligenaceae</taxon>
        <taxon>Alcaligenes</taxon>
    </lineage>
</organism>
<name>A0ABY4NJR6_9BURK</name>
<proteinExistence type="predicted"/>
<dbReference type="GeneID" id="96867736"/>
<dbReference type="EMBL" id="CP094619">
    <property type="protein sequence ID" value="UQN36577.1"/>
    <property type="molecule type" value="Genomic_DNA"/>
</dbReference>
<evidence type="ECO:0000313" key="3">
    <source>
        <dbReference type="Proteomes" id="UP000831759"/>
    </source>
</evidence>
<keyword evidence="1" id="KW-0175">Coiled coil</keyword>
<reference evidence="2 3" key="1">
    <citation type="journal article" date="2022" name="Int. J. Syst. Evol. Microbiol.">
        <title>Characterization of Alcaligenes aquatilis as a novel member of heterotrophic nitrifier-aerobic denitrifier and its performance in treating piggery wastewater.</title>
        <authorList>
            <person name="Cao X."/>
            <person name="Zhao B."/>
            <person name="Wu Y."/>
            <person name="Huang J."/>
            <person name="Wang H."/>
            <person name="Sun X."/>
            <person name="Li S."/>
        </authorList>
    </citation>
    <scope>NUCLEOTIDE SEQUENCE [LARGE SCALE GENOMIC DNA]</scope>
    <source>
        <strain evidence="2 3">AS1</strain>
    </source>
</reference>
<sequence length="140" mass="15586">MSSLMFSNKAPRCPRLWRGLRWAGICLSVGVLTACAQPKSLYSWDSYQPMVYAYLQEEGEDYAAQVQTLEENVESARATDQALPPGFRAHLGLLYLKLGDGAKAVEQWEGEKNAFPESSPFMNFLLRHTTAQADVPAQAQ</sequence>
<evidence type="ECO:0000313" key="2">
    <source>
        <dbReference type="EMBL" id="UQN36577.1"/>
    </source>
</evidence>
<protein>
    <submittedName>
        <fullName evidence="2">DUF4810 domain-containing protein</fullName>
    </submittedName>
</protein>
<dbReference type="RefSeq" id="WP_230019009.1">
    <property type="nucleotide sequence ID" value="NZ_CP022390.1"/>
</dbReference>
<evidence type="ECO:0000256" key="1">
    <source>
        <dbReference type="SAM" id="Coils"/>
    </source>
</evidence>